<name>A0AAJ0C6C1_9PEZI</name>
<dbReference type="AlphaFoldDB" id="A0AAJ0C6C1"/>
<dbReference type="RefSeq" id="XP_060287188.1">
    <property type="nucleotide sequence ID" value="XM_060422798.1"/>
</dbReference>
<dbReference type="Proteomes" id="UP001244011">
    <property type="component" value="Unassembled WGS sequence"/>
</dbReference>
<sequence length="273" mass="30362">MAQALSKNAVGGKARRTHSSHLLCRYPDLPQQTIQPSPSRAPPTTSICPRSKPRTALMLKTPINLVEVRKESPWVKYFGKVPSSSSPSIKVLASSLCHVGCRRGWLLRSESGPKRGRGVVGGVLLRGFLYFPEIQWRGRSGVAVEQARYIGIRGSSPPPVPTSFRGVEIWGLSNSISTVAADHDLFCCWRIPRMQRNMRVDILVPTPLSGPYIWLGYVTCESPLSPRSNHQPQQCGRLAPSQRRDLAKEVQPSLTEVYSSIRFMFSVGCVLRW</sequence>
<evidence type="ECO:0000313" key="3">
    <source>
        <dbReference type="Proteomes" id="UP001244011"/>
    </source>
</evidence>
<proteinExistence type="predicted"/>
<evidence type="ECO:0000256" key="1">
    <source>
        <dbReference type="SAM" id="MobiDB-lite"/>
    </source>
</evidence>
<dbReference type="EMBL" id="MU838999">
    <property type="protein sequence ID" value="KAK1770975.1"/>
    <property type="molecule type" value="Genomic_DNA"/>
</dbReference>
<protein>
    <submittedName>
        <fullName evidence="2">Uncharacterized protein</fullName>
    </submittedName>
</protein>
<gene>
    <name evidence="2" type="ORF">QBC33DRAFT_224923</name>
</gene>
<accession>A0AAJ0C6C1</accession>
<organism evidence="2 3">
    <name type="scientific">Phialemonium atrogriseum</name>
    <dbReference type="NCBI Taxonomy" id="1093897"/>
    <lineage>
        <taxon>Eukaryota</taxon>
        <taxon>Fungi</taxon>
        <taxon>Dikarya</taxon>
        <taxon>Ascomycota</taxon>
        <taxon>Pezizomycotina</taxon>
        <taxon>Sordariomycetes</taxon>
        <taxon>Sordariomycetidae</taxon>
        <taxon>Cephalothecales</taxon>
        <taxon>Cephalothecaceae</taxon>
        <taxon>Phialemonium</taxon>
    </lineage>
</organism>
<evidence type="ECO:0000313" key="2">
    <source>
        <dbReference type="EMBL" id="KAK1770975.1"/>
    </source>
</evidence>
<keyword evidence="3" id="KW-1185">Reference proteome</keyword>
<comment type="caution">
    <text evidence="2">The sequence shown here is derived from an EMBL/GenBank/DDBJ whole genome shotgun (WGS) entry which is preliminary data.</text>
</comment>
<feature type="compositionally biased region" description="Polar residues" evidence="1">
    <location>
        <begin position="30"/>
        <end position="48"/>
    </location>
</feature>
<dbReference type="GeneID" id="85305985"/>
<reference evidence="2" key="1">
    <citation type="submission" date="2023-06" db="EMBL/GenBank/DDBJ databases">
        <title>Genome-scale phylogeny and comparative genomics of the fungal order Sordariales.</title>
        <authorList>
            <consortium name="Lawrence Berkeley National Laboratory"/>
            <person name="Hensen N."/>
            <person name="Bonometti L."/>
            <person name="Westerberg I."/>
            <person name="Brannstrom I.O."/>
            <person name="Guillou S."/>
            <person name="Cros-Aarteil S."/>
            <person name="Calhoun S."/>
            <person name="Haridas S."/>
            <person name="Kuo A."/>
            <person name="Mondo S."/>
            <person name="Pangilinan J."/>
            <person name="Riley R."/>
            <person name="Labutti K."/>
            <person name="Andreopoulos B."/>
            <person name="Lipzen A."/>
            <person name="Chen C."/>
            <person name="Yanf M."/>
            <person name="Daum C."/>
            <person name="Ng V."/>
            <person name="Clum A."/>
            <person name="Steindorff A."/>
            <person name="Ohm R."/>
            <person name="Martin F."/>
            <person name="Silar P."/>
            <person name="Natvig D."/>
            <person name="Lalanne C."/>
            <person name="Gautier V."/>
            <person name="Ament-Velasquez S.L."/>
            <person name="Kruys A."/>
            <person name="Hutchinson M.I."/>
            <person name="Powell A.J."/>
            <person name="Barry K."/>
            <person name="Miller A.N."/>
            <person name="Grigoriev I.V."/>
            <person name="Debuchy R."/>
            <person name="Gladieux P."/>
            <person name="Thoren M.H."/>
            <person name="Johannesson H."/>
        </authorList>
    </citation>
    <scope>NUCLEOTIDE SEQUENCE</scope>
    <source>
        <strain evidence="2">8032-3</strain>
    </source>
</reference>
<feature type="region of interest" description="Disordered" evidence="1">
    <location>
        <begin position="29"/>
        <end position="52"/>
    </location>
</feature>